<dbReference type="Proteomes" id="UP000634136">
    <property type="component" value="Unassembled WGS sequence"/>
</dbReference>
<reference evidence="1" key="1">
    <citation type="submission" date="2020-09" db="EMBL/GenBank/DDBJ databases">
        <title>Genome-Enabled Discovery of Anthraquinone Biosynthesis in Senna tora.</title>
        <authorList>
            <person name="Kang S.-H."/>
            <person name="Pandey R.P."/>
            <person name="Lee C.-M."/>
            <person name="Sim J.-S."/>
            <person name="Jeong J.-T."/>
            <person name="Choi B.-S."/>
            <person name="Jung M."/>
            <person name="Ginzburg D."/>
            <person name="Zhao K."/>
            <person name="Won S.Y."/>
            <person name="Oh T.-J."/>
            <person name="Yu Y."/>
            <person name="Kim N.-H."/>
            <person name="Lee O.R."/>
            <person name="Lee T.-H."/>
            <person name="Bashyal P."/>
            <person name="Kim T.-S."/>
            <person name="Lee W.-H."/>
            <person name="Kawkins C."/>
            <person name="Kim C.-K."/>
            <person name="Kim J.S."/>
            <person name="Ahn B.O."/>
            <person name="Rhee S.Y."/>
            <person name="Sohng J.K."/>
        </authorList>
    </citation>
    <scope>NUCLEOTIDE SEQUENCE</scope>
    <source>
        <tissue evidence="1">Leaf</tissue>
    </source>
</reference>
<gene>
    <name evidence="1" type="ORF">G2W53_031942</name>
</gene>
<keyword evidence="2" id="KW-1185">Reference proteome</keyword>
<sequence>MSMSWNAPAGMRWVRERHMKKRRQSEIRL</sequence>
<accession>A0A834W9V0</accession>
<comment type="caution">
    <text evidence="1">The sequence shown here is derived from an EMBL/GenBank/DDBJ whole genome shotgun (WGS) entry which is preliminary data.</text>
</comment>
<protein>
    <submittedName>
        <fullName evidence="1">Uncharacterized protein</fullName>
    </submittedName>
</protein>
<organism evidence="1 2">
    <name type="scientific">Senna tora</name>
    <dbReference type="NCBI Taxonomy" id="362788"/>
    <lineage>
        <taxon>Eukaryota</taxon>
        <taxon>Viridiplantae</taxon>
        <taxon>Streptophyta</taxon>
        <taxon>Embryophyta</taxon>
        <taxon>Tracheophyta</taxon>
        <taxon>Spermatophyta</taxon>
        <taxon>Magnoliopsida</taxon>
        <taxon>eudicotyledons</taxon>
        <taxon>Gunneridae</taxon>
        <taxon>Pentapetalae</taxon>
        <taxon>rosids</taxon>
        <taxon>fabids</taxon>
        <taxon>Fabales</taxon>
        <taxon>Fabaceae</taxon>
        <taxon>Caesalpinioideae</taxon>
        <taxon>Cassia clade</taxon>
        <taxon>Senna</taxon>
    </lineage>
</organism>
<dbReference type="AlphaFoldDB" id="A0A834W9V0"/>
<evidence type="ECO:0000313" key="1">
    <source>
        <dbReference type="EMBL" id="KAF7810966.1"/>
    </source>
</evidence>
<name>A0A834W9V0_9FABA</name>
<dbReference type="EMBL" id="JAAIUW010000010">
    <property type="protein sequence ID" value="KAF7810966.1"/>
    <property type="molecule type" value="Genomic_DNA"/>
</dbReference>
<evidence type="ECO:0000313" key="2">
    <source>
        <dbReference type="Proteomes" id="UP000634136"/>
    </source>
</evidence>
<proteinExistence type="predicted"/>